<dbReference type="PANTHER" id="PTHR30483:SF6">
    <property type="entry name" value="PERIPLASMIC BINDING PROTEIN OF ABC TRANSPORTER FOR NATURAL AMINO ACIDS"/>
    <property type="match status" value="1"/>
</dbReference>
<accession>A0A6B9FTF9</accession>
<evidence type="ECO:0000313" key="6">
    <source>
        <dbReference type="Proteomes" id="UP000012488"/>
    </source>
</evidence>
<dbReference type="Gene3D" id="3.40.50.2300">
    <property type="match status" value="2"/>
</dbReference>
<dbReference type="KEGG" id="mmes:MMSR116_02650"/>
<dbReference type="EMBL" id="CP043538">
    <property type="protein sequence ID" value="QGY05983.1"/>
    <property type="molecule type" value="Genomic_DNA"/>
</dbReference>
<sequence>MLAAAWSGCASAQAPTTVSDGTVRVGLILDMSGVYADVTGPGSAAAATMAVEDFGKTVLGVPIEVVVADHQNKADIAAATAREWFDTGRVDAILDVAASAPALAVAEIARAKNRIAVFNGPGAVRLNNEACTPVTIHYAYDTYALAGATGLATVKAGGTSWFFIAADYTFGQELARDAATVIQANGGRVLGEVRAPLNTADFSSFLLQAQASGAKVIGLANAGRDTTNAIKQAAEFGLTGGVQRLAALLAYINDVHSLGLSATQGMLLTSGFYWDLDDGTRAFAKRFHERTGRMPNMSQAGVYSAVTHYLKAVKASGTDATEAVMKAMRETPVNDFYAHDGRIREDGRMVHDMYLFQVKTPTESKGEWDLYKRVATIAGDQAFQPLSASRCPLVKR</sequence>
<proteinExistence type="inferred from homology"/>
<comment type="similarity">
    <text evidence="1">Belongs to the leucine-binding protein family.</text>
</comment>
<gene>
    <name evidence="5" type="ORF">MMSR116_02650</name>
</gene>
<evidence type="ECO:0000313" key="5">
    <source>
        <dbReference type="EMBL" id="QGY05983.1"/>
    </source>
</evidence>
<feature type="domain" description="Leucine-binding protein" evidence="4">
    <location>
        <begin position="22"/>
        <end position="359"/>
    </location>
</feature>
<organism evidence="5 6">
    <name type="scientific">Methylobacterium mesophilicum SR1.6/6</name>
    <dbReference type="NCBI Taxonomy" id="908290"/>
    <lineage>
        <taxon>Bacteria</taxon>
        <taxon>Pseudomonadati</taxon>
        <taxon>Pseudomonadota</taxon>
        <taxon>Alphaproteobacteria</taxon>
        <taxon>Hyphomicrobiales</taxon>
        <taxon>Methylobacteriaceae</taxon>
        <taxon>Methylobacterium</taxon>
    </lineage>
</organism>
<dbReference type="RefSeq" id="WP_010683886.1">
    <property type="nucleotide sequence ID" value="NZ_CP043538.1"/>
</dbReference>
<dbReference type="Pfam" id="PF13458">
    <property type="entry name" value="Peripla_BP_6"/>
    <property type="match status" value="1"/>
</dbReference>
<dbReference type="GO" id="GO:0006865">
    <property type="term" value="P:amino acid transport"/>
    <property type="evidence" value="ECO:0007669"/>
    <property type="project" value="UniProtKB-KW"/>
</dbReference>
<dbReference type="AlphaFoldDB" id="A0A6B9FTF9"/>
<dbReference type="CDD" id="cd06327">
    <property type="entry name" value="PBP1_SBP-like"/>
    <property type="match status" value="1"/>
</dbReference>
<evidence type="ECO:0000256" key="2">
    <source>
        <dbReference type="ARBA" id="ARBA00022729"/>
    </source>
</evidence>
<dbReference type="SUPFAM" id="SSF53822">
    <property type="entry name" value="Periplasmic binding protein-like I"/>
    <property type="match status" value="1"/>
</dbReference>
<evidence type="ECO:0000259" key="4">
    <source>
        <dbReference type="Pfam" id="PF13458"/>
    </source>
</evidence>
<evidence type="ECO:0000256" key="3">
    <source>
        <dbReference type="ARBA" id="ARBA00022970"/>
    </source>
</evidence>
<dbReference type="InterPro" id="IPR051010">
    <property type="entry name" value="BCAA_transport"/>
</dbReference>
<reference evidence="5 6" key="1">
    <citation type="journal article" date="2012" name="Genet. Mol. Biol.">
        <title>Analysis of 16S rRNA and mxaF genes revealing insights into Methylobacterium niche-specific plant association.</title>
        <authorList>
            <person name="Dourado M.N."/>
            <person name="Andreote F.D."/>
            <person name="Dini-Andreote F."/>
            <person name="Conti R."/>
            <person name="Araujo J.M."/>
            <person name="Araujo W.L."/>
        </authorList>
    </citation>
    <scope>NUCLEOTIDE SEQUENCE [LARGE SCALE GENOMIC DNA]</scope>
    <source>
        <strain evidence="5 6">SR1.6/6</strain>
    </source>
</reference>
<protein>
    <submittedName>
        <fullName evidence="5">ABC transporter substrate-binding protein</fullName>
    </submittedName>
</protein>
<name>A0A6B9FTF9_9HYPH</name>
<dbReference type="PANTHER" id="PTHR30483">
    <property type="entry name" value="LEUCINE-SPECIFIC-BINDING PROTEIN"/>
    <property type="match status" value="1"/>
</dbReference>
<keyword evidence="3" id="KW-0029">Amino-acid transport</keyword>
<dbReference type="Proteomes" id="UP000012488">
    <property type="component" value="Chromosome"/>
</dbReference>
<reference evidence="5 6" key="2">
    <citation type="journal article" date="2013" name="Genome Announc.">
        <title>Draft Genome Sequence of Methylobacterium mesophilicum Strain SR1.6/6, Isolated from Citrus sinensis.</title>
        <authorList>
            <person name="Marinho Almeida D."/>
            <person name="Dini-Andreote F."/>
            <person name="Camargo Neves A.A."/>
            <person name="Juca Ramos R.T."/>
            <person name="Andreote F.D."/>
            <person name="Carneiro A.R."/>
            <person name="Oliveira de Souza Lima A."/>
            <person name="Caracciolo Gomes de Sa P.H."/>
            <person name="Ribeiro Barbosa M.S."/>
            <person name="Araujo W.L."/>
            <person name="Silva A."/>
        </authorList>
    </citation>
    <scope>NUCLEOTIDE SEQUENCE [LARGE SCALE GENOMIC DNA]</scope>
    <source>
        <strain evidence="5 6">SR1.6/6</strain>
    </source>
</reference>
<evidence type="ECO:0000256" key="1">
    <source>
        <dbReference type="ARBA" id="ARBA00010062"/>
    </source>
</evidence>
<keyword evidence="3" id="KW-0813">Transport</keyword>
<dbReference type="InterPro" id="IPR028082">
    <property type="entry name" value="Peripla_BP_I"/>
</dbReference>
<keyword evidence="2" id="KW-0732">Signal</keyword>
<dbReference type="InterPro" id="IPR028081">
    <property type="entry name" value="Leu-bd"/>
</dbReference>
<dbReference type="OrthoDB" id="5794591at2"/>